<organism evidence="2">
    <name type="scientific">marine sediment metagenome</name>
    <dbReference type="NCBI Taxonomy" id="412755"/>
    <lineage>
        <taxon>unclassified sequences</taxon>
        <taxon>metagenomes</taxon>
        <taxon>ecological metagenomes</taxon>
    </lineage>
</organism>
<reference evidence="2" key="1">
    <citation type="journal article" date="2015" name="Nature">
        <title>Complex archaea that bridge the gap between prokaryotes and eukaryotes.</title>
        <authorList>
            <person name="Spang A."/>
            <person name="Saw J.H."/>
            <person name="Jorgensen S.L."/>
            <person name="Zaremba-Niedzwiedzka K."/>
            <person name="Martijn J."/>
            <person name="Lind A.E."/>
            <person name="van Eijk R."/>
            <person name="Schleper C."/>
            <person name="Guy L."/>
            <person name="Ettema T.J."/>
        </authorList>
    </citation>
    <scope>NUCLEOTIDE SEQUENCE</scope>
</reference>
<gene>
    <name evidence="2" type="ORF">LCGC14_2171750</name>
</gene>
<accession>A0A0F9G2L6</accession>
<sequence length="86" mass="9350">MRPPGKYAECLTQTPRRAIMPLTKGDSMKQVLIPTTEPGEFKCRPCGTTVKGAAASHVAMSPRPHGGILVTREKLPPPDGRSPWAW</sequence>
<proteinExistence type="predicted"/>
<protein>
    <submittedName>
        <fullName evidence="2">Uncharacterized protein</fullName>
    </submittedName>
</protein>
<evidence type="ECO:0000256" key="1">
    <source>
        <dbReference type="SAM" id="MobiDB-lite"/>
    </source>
</evidence>
<dbReference type="AlphaFoldDB" id="A0A0F9G2L6"/>
<name>A0A0F9G2L6_9ZZZZ</name>
<comment type="caution">
    <text evidence="2">The sequence shown here is derived from an EMBL/GenBank/DDBJ whole genome shotgun (WGS) entry which is preliminary data.</text>
</comment>
<evidence type="ECO:0000313" key="2">
    <source>
        <dbReference type="EMBL" id="KKL63770.1"/>
    </source>
</evidence>
<feature type="region of interest" description="Disordered" evidence="1">
    <location>
        <begin position="62"/>
        <end position="86"/>
    </location>
</feature>
<dbReference type="EMBL" id="LAZR01028052">
    <property type="protein sequence ID" value="KKL63770.1"/>
    <property type="molecule type" value="Genomic_DNA"/>
</dbReference>